<reference evidence="10 11" key="1">
    <citation type="submission" date="2023-05" db="EMBL/GenBank/DDBJ databases">
        <title>Lithophilousrod everest ZFBP1038 complete genpme.</title>
        <authorList>
            <person name="Tian M."/>
        </authorList>
    </citation>
    <scope>NUCLEOTIDE SEQUENCE [LARGE SCALE GENOMIC DNA]</scope>
    <source>
        <strain evidence="10 11">ZFBP1038</strain>
    </source>
</reference>
<accession>A0ABY8QX39</accession>
<dbReference type="Gene3D" id="3.40.50.300">
    <property type="entry name" value="P-loop containing nucleotide triphosphate hydrolases"/>
    <property type="match status" value="2"/>
</dbReference>
<evidence type="ECO:0000256" key="1">
    <source>
        <dbReference type="ARBA" id="ARBA00004202"/>
    </source>
</evidence>
<keyword evidence="11" id="KW-1185">Reference proteome</keyword>
<dbReference type="InterPro" id="IPR017871">
    <property type="entry name" value="ABC_transporter-like_CS"/>
</dbReference>
<dbReference type="SUPFAM" id="SSF52540">
    <property type="entry name" value="P-loop containing nucleoside triphosphate hydrolases"/>
    <property type="match status" value="2"/>
</dbReference>
<feature type="region of interest" description="Disordered" evidence="8">
    <location>
        <begin position="568"/>
        <end position="587"/>
    </location>
</feature>
<dbReference type="InterPro" id="IPR013563">
    <property type="entry name" value="Oligopep_ABC_C"/>
</dbReference>
<comment type="similarity">
    <text evidence="2">Belongs to the ABC transporter superfamily.</text>
</comment>
<dbReference type="InterPro" id="IPR027417">
    <property type="entry name" value="P-loop_NTPase"/>
</dbReference>
<dbReference type="SMART" id="SM00382">
    <property type="entry name" value="AAA"/>
    <property type="match status" value="2"/>
</dbReference>
<protein>
    <submittedName>
        <fullName evidence="10">ABC transporter ATP-binding protein</fullName>
    </submittedName>
</protein>
<evidence type="ECO:0000313" key="10">
    <source>
        <dbReference type="EMBL" id="WGW12991.1"/>
    </source>
</evidence>
<proteinExistence type="inferred from homology"/>
<keyword evidence="5" id="KW-0547">Nucleotide-binding</keyword>
<dbReference type="Pfam" id="PF00005">
    <property type="entry name" value="ABC_tran"/>
    <property type="match status" value="2"/>
</dbReference>
<dbReference type="Pfam" id="PF08352">
    <property type="entry name" value="oligo_HPY"/>
    <property type="match status" value="2"/>
</dbReference>
<dbReference type="GO" id="GO:0005524">
    <property type="term" value="F:ATP binding"/>
    <property type="evidence" value="ECO:0007669"/>
    <property type="project" value="UniProtKB-KW"/>
</dbReference>
<feature type="domain" description="ABC transporter" evidence="9">
    <location>
        <begin position="317"/>
        <end position="557"/>
    </location>
</feature>
<keyword evidence="7" id="KW-0472">Membrane</keyword>
<gene>
    <name evidence="10" type="ORF">LWF01_04245</name>
</gene>
<evidence type="ECO:0000256" key="8">
    <source>
        <dbReference type="SAM" id="MobiDB-lite"/>
    </source>
</evidence>
<keyword evidence="6 10" id="KW-0067">ATP-binding</keyword>
<evidence type="ECO:0000256" key="7">
    <source>
        <dbReference type="ARBA" id="ARBA00023136"/>
    </source>
</evidence>
<dbReference type="EMBL" id="CP090958">
    <property type="protein sequence ID" value="WGW12991.1"/>
    <property type="molecule type" value="Genomic_DNA"/>
</dbReference>
<keyword evidence="3" id="KW-0813">Transport</keyword>
<dbReference type="InterPro" id="IPR003439">
    <property type="entry name" value="ABC_transporter-like_ATP-bd"/>
</dbReference>
<keyword evidence="4" id="KW-1003">Cell membrane</keyword>
<comment type="subcellular location">
    <subcellularLocation>
        <location evidence="1">Cell membrane</location>
        <topology evidence="1">Peripheral membrane protein</topology>
    </subcellularLocation>
</comment>
<dbReference type="InterPro" id="IPR050388">
    <property type="entry name" value="ABC_Ni/Peptide_Import"/>
</dbReference>
<evidence type="ECO:0000313" key="11">
    <source>
        <dbReference type="Proteomes" id="UP001209083"/>
    </source>
</evidence>
<dbReference type="PANTHER" id="PTHR43297">
    <property type="entry name" value="OLIGOPEPTIDE TRANSPORT ATP-BINDING PROTEIN APPD"/>
    <property type="match status" value="1"/>
</dbReference>
<dbReference type="RefSeq" id="WP_349639799.1">
    <property type="nucleotide sequence ID" value="NZ_CP090958.1"/>
</dbReference>
<evidence type="ECO:0000256" key="2">
    <source>
        <dbReference type="ARBA" id="ARBA00005417"/>
    </source>
</evidence>
<evidence type="ECO:0000256" key="5">
    <source>
        <dbReference type="ARBA" id="ARBA00022741"/>
    </source>
</evidence>
<dbReference type="Proteomes" id="UP001209083">
    <property type="component" value="Chromosome"/>
</dbReference>
<dbReference type="PANTHER" id="PTHR43297:SF2">
    <property type="entry name" value="DIPEPTIDE TRANSPORT ATP-BINDING PROTEIN DPPD"/>
    <property type="match status" value="1"/>
</dbReference>
<dbReference type="CDD" id="cd03257">
    <property type="entry name" value="ABC_NikE_OppD_transporters"/>
    <property type="match status" value="2"/>
</dbReference>
<evidence type="ECO:0000256" key="6">
    <source>
        <dbReference type="ARBA" id="ARBA00022840"/>
    </source>
</evidence>
<feature type="domain" description="ABC transporter" evidence="9">
    <location>
        <begin position="4"/>
        <end position="258"/>
    </location>
</feature>
<dbReference type="PROSITE" id="PS00211">
    <property type="entry name" value="ABC_TRANSPORTER_1"/>
    <property type="match status" value="3"/>
</dbReference>
<name>A0ABY8QX39_9MICO</name>
<dbReference type="InterPro" id="IPR003593">
    <property type="entry name" value="AAA+_ATPase"/>
</dbReference>
<evidence type="ECO:0000256" key="3">
    <source>
        <dbReference type="ARBA" id="ARBA00022448"/>
    </source>
</evidence>
<sequence length="587" mass="62394">MPDLRFDGVSISYTTQSDSGRGEVPAVVDLNLDIPAGTTLGIAGESGSGKSTLAMAVLRLLPRNARISGRIMLGERNVLELSFGQLRAVRWSEAAIVFQGAMHSLNPVRKIGPQIAEALELHIKDDYRTEDARRSRVLDLLAQVDLPAVKADAFPHELSGGQKQRVMIAMALACDPEVIIADEPTTALDVVVQAQVLDVLGALVRDRGITLLMISHDLSVLGAACSKIAVMQAGRIVEEGPSEQIVNAPRHPHTQALAEAFPTIGDPASRLNPVSRHSADEAAALTGAAAVTGTAGPIDDRTPADGAQPEREVLLEARNLNVSFRGRSGTVQAVKDVSLRAHAGEVVALVGQSGSGKTTLARTLLALQGADSGQVLFRGEPVTARAGQLKSYRRQVQLILQDPSSALNPKHSIYESVAEGIRIHGLPGDERERVSAAMKLAELNPPEQFFSAIPQELSGGQRQRVVIAGALALEPDFLVADEPVASLDASVRGEILALLLRLKNTLNLGALVITHDLGLAWNIADRVLVMYQGRIVEAGPVEDVLLRPQHEYTRKLLSVVPVADGRLPIDAPEDAPEGLAGQSANSR</sequence>
<organism evidence="10 11">
    <name type="scientific">Saxibacter everestensis</name>
    <dbReference type="NCBI Taxonomy" id="2909229"/>
    <lineage>
        <taxon>Bacteria</taxon>
        <taxon>Bacillati</taxon>
        <taxon>Actinomycetota</taxon>
        <taxon>Actinomycetes</taxon>
        <taxon>Micrococcales</taxon>
        <taxon>Brevibacteriaceae</taxon>
        <taxon>Saxibacter</taxon>
    </lineage>
</organism>
<evidence type="ECO:0000256" key="4">
    <source>
        <dbReference type="ARBA" id="ARBA00022475"/>
    </source>
</evidence>
<evidence type="ECO:0000259" key="9">
    <source>
        <dbReference type="PROSITE" id="PS50893"/>
    </source>
</evidence>
<dbReference type="PROSITE" id="PS50893">
    <property type="entry name" value="ABC_TRANSPORTER_2"/>
    <property type="match status" value="2"/>
</dbReference>